<dbReference type="Proteomes" id="UP000825381">
    <property type="component" value="Chromosome"/>
</dbReference>
<keyword evidence="4" id="KW-1185">Reference proteome</keyword>
<gene>
    <name evidence="3" type="ORF">K1I41_00425</name>
</gene>
<accession>A0ABX8V7B3</accession>
<dbReference type="EMBL" id="CP080429">
    <property type="protein sequence ID" value="QYJ68387.1"/>
    <property type="molecule type" value="Genomic_DNA"/>
</dbReference>
<dbReference type="RefSeq" id="WP_220640728.1">
    <property type="nucleotide sequence ID" value="NZ_CP080429.1"/>
</dbReference>
<name>A0ABX8V7B3_9FLAO</name>
<evidence type="ECO:0000313" key="3">
    <source>
        <dbReference type="EMBL" id="QYJ68387.1"/>
    </source>
</evidence>
<evidence type="ECO:0000259" key="2">
    <source>
        <dbReference type="Pfam" id="PF10988"/>
    </source>
</evidence>
<feature type="domain" description="Putative auto-transporter adhesin head GIN" evidence="2">
    <location>
        <begin position="57"/>
        <end position="236"/>
    </location>
</feature>
<proteinExistence type="predicted"/>
<feature type="compositionally biased region" description="Polar residues" evidence="1">
    <location>
        <begin position="235"/>
        <end position="252"/>
    </location>
</feature>
<feature type="region of interest" description="Disordered" evidence="1">
    <location>
        <begin position="206"/>
        <end position="252"/>
    </location>
</feature>
<evidence type="ECO:0000313" key="4">
    <source>
        <dbReference type="Proteomes" id="UP000825381"/>
    </source>
</evidence>
<feature type="compositionally biased region" description="Polar residues" evidence="1">
    <location>
        <begin position="208"/>
        <end position="218"/>
    </location>
</feature>
<dbReference type="Gene3D" id="2.160.20.120">
    <property type="match status" value="1"/>
</dbReference>
<organism evidence="3 4">
    <name type="scientific">Flavobacterium litorale</name>
    <dbReference type="NCBI Taxonomy" id="2856519"/>
    <lineage>
        <taxon>Bacteria</taxon>
        <taxon>Pseudomonadati</taxon>
        <taxon>Bacteroidota</taxon>
        <taxon>Flavobacteriia</taxon>
        <taxon>Flavobacteriales</taxon>
        <taxon>Flavobacteriaceae</taxon>
        <taxon>Flavobacterium</taxon>
    </lineage>
</organism>
<dbReference type="Pfam" id="PF10988">
    <property type="entry name" value="DUF2807"/>
    <property type="match status" value="1"/>
</dbReference>
<dbReference type="InterPro" id="IPR021255">
    <property type="entry name" value="DUF2807"/>
</dbReference>
<reference evidence="3 4" key="1">
    <citation type="submission" date="2021-07" db="EMBL/GenBank/DDBJ databases">
        <title>Flavobacterium WSW3-B6 sp.nov, isolated from seaweed.</title>
        <authorList>
            <person name="Muhammad N."/>
            <person name="Ho H."/>
            <person name="Lee Y.-J."/>
            <person name="Nguyen T."/>
            <person name="Ho J."/>
            <person name="Kim S.-G."/>
        </authorList>
    </citation>
    <scope>NUCLEOTIDE SEQUENCE [LARGE SCALE GENOMIC DNA]</scope>
    <source>
        <strain evidence="3 4">WSW3-B6</strain>
    </source>
</reference>
<dbReference type="PROSITE" id="PS51257">
    <property type="entry name" value="PROKAR_LIPOPROTEIN"/>
    <property type="match status" value="1"/>
</dbReference>
<sequence>MTKIILQITKIIITIVSLILFSSCAFINDGDGNGYSYRNVKGNGNVITEKRNVKNGFNYVSGGSGLEITIEQGSETSITVEADENLQKHIITEVKGRELVIYTDVNLKKASAKKIMIRMPEIKGISSSSSASITTKKSIKATTLNLSSSSGSEMNVTINADNVTCDASSGAALLVYGNTRDLMTESSSGGTVNAKGLTAENVKADASSGGSTIVNPKQSLKAEASSGGSIKYINTPKNISKESSSGGSIYKG</sequence>
<protein>
    <submittedName>
        <fullName evidence="3">DUF2807 domain-containing protein</fullName>
    </submittedName>
</protein>
<evidence type="ECO:0000256" key="1">
    <source>
        <dbReference type="SAM" id="MobiDB-lite"/>
    </source>
</evidence>